<sequence>MKSIISYPTIRINEKNQPRRTAENVMNIIYIRNADSPVQLDTDDRRHLVCACKTVHQVSEEHKEDVEYFTQLSLSYTQEFYENLMTFFLERDISQFNPTLIPMTEAKKQLINDSRTLVDDIIIEHYELFKQGIPIALVNQYKPQNWKLTTFMNALQHKCTEQSPRINGKRTGIYGLNEDQQIYYDKMMNEEDIEASSANYQKYKKTIEDDGFIEQVAQGCQIRVKMNLFLFKPLGKLLKMEQKIEQIFVPHQCAYASGVGQQNDLPRWNKERNGTEILTSDVFVCHLLYAINEIIGVMCWRYDHYF</sequence>
<dbReference type="Proteomes" id="UP000324800">
    <property type="component" value="Unassembled WGS sequence"/>
</dbReference>
<dbReference type="EMBL" id="SNRW01001715">
    <property type="protein sequence ID" value="KAA6395322.1"/>
    <property type="molecule type" value="Genomic_DNA"/>
</dbReference>
<accession>A0A5J4WL84</accession>
<gene>
    <name evidence="1" type="ORF">EZS28_009155</name>
</gene>
<name>A0A5J4WL84_9EUKA</name>
<dbReference type="AlphaFoldDB" id="A0A5J4WL84"/>
<comment type="caution">
    <text evidence="1">The sequence shown here is derived from an EMBL/GenBank/DDBJ whole genome shotgun (WGS) entry which is preliminary data.</text>
</comment>
<organism evidence="1 2">
    <name type="scientific">Streblomastix strix</name>
    <dbReference type="NCBI Taxonomy" id="222440"/>
    <lineage>
        <taxon>Eukaryota</taxon>
        <taxon>Metamonada</taxon>
        <taxon>Preaxostyla</taxon>
        <taxon>Oxymonadida</taxon>
        <taxon>Streblomastigidae</taxon>
        <taxon>Streblomastix</taxon>
    </lineage>
</organism>
<evidence type="ECO:0000313" key="1">
    <source>
        <dbReference type="EMBL" id="KAA6395322.1"/>
    </source>
</evidence>
<protein>
    <submittedName>
        <fullName evidence="1">Uncharacterized protein</fullName>
    </submittedName>
</protein>
<proteinExistence type="predicted"/>
<reference evidence="1 2" key="1">
    <citation type="submission" date="2019-03" db="EMBL/GenBank/DDBJ databases">
        <title>Single cell metagenomics reveals metabolic interactions within the superorganism composed of flagellate Streblomastix strix and complex community of Bacteroidetes bacteria on its surface.</title>
        <authorList>
            <person name="Treitli S.C."/>
            <person name="Kolisko M."/>
            <person name="Husnik F."/>
            <person name="Keeling P."/>
            <person name="Hampl V."/>
        </authorList>
    </citation>
    <scope>NUCLEOTIDE SEQUENCE [LARGE SCALE GENOMIC DNA]</scope>
    <source>
        <strain evidence="1">ST1C</strain>
    </source>
</reference>
<evidence type="ECO:0000313" key="2">
    <source>
        <dbReference type="Proteomes" id="UP000324800"/>
    </source>
</evidence>